<keyword evidence="7 11" id="KW-0547">Nucleotide-binding</keyword>
<keyword evidence="8 11" id="KW-0067">ATP-binding</keyword>
<keyword evidence="6" id="KW-0203">Cytokinin biosynthesis</keyword>
<evidence type="ECO:0000256" key="7">
    <source>
        <dbReference type="ARBA" id="ARBA00022741"/>
    </source>
</evidence>
<dbReference type="Proteomes" id="UP000188354">
    <property type="component" value="Chromosome LG05"/>
</dbReference>
<comment type="catalytic activity">
    <reaction evidence="10">
        <text>adenosine(37) in tRNA + dimethylallyl diphosphate = N(6)-dimethylallyladenosine(37) in tRNA + diphosphate</text>
        <dbReference type="Rhea" id="RHEA:26482"/>
        <dbReference type="Rhea" id="RHEA-COMP:10162"/>
        <dbReference type="Rhea" id="RHEA-COMP:10375"/>
        <dbReference type="ChEBI" id="CHEBI:33019"/>
        <dbReference type="ChEBI" id="CHEBI:57623"/>
        <dbReference type="ChEBI" id="CHEBI:74411"/>
        <dbReference type="ChEBI" id="CHEBI:74415"/>
        <dbReference type="EC" id="2.5.1.75"/>
    </reaction>
</comment>
<dbReference type="GO" id="GO:0006400">
    <property type="term" value="P:tRNA modification"/>
    <property type="evidence" value="ECO:0007669"/>
    <property type="project" value="TreeGrafter"/>
</dbReference>
<dbReference type="EC" id="2.5.1.75" evidence="3"/>
<dbReference type="NCBIfam" id="TIGR00174">
    <property type="entry name" value="miaA"/>
    <property type="match status" value="1"/>
</dbReference>
<dbReference type="Gene3D" id="1.10.20.140">
    <property type="match status" value="1"/>
</dbReference>
<dbReference type="EMBL" id="CM007365">
    <property type="protein sequence ID" value="OIW11572.1"/>
    <property type="molecule type" value="Genomic_DNA"/>
</dbReference>
<evidence type="ECO:0000256" key="1">
    <source>
        <dbReference type="ARBA" id="ARBA00001946"/>
    </source>
</evidence>
<dbReference type="FunFam" id="1.10.20.140:FF:000007">
    <property type="entry name" value="tRNA dimethylallyltransferase 9"/>
    <property type="match status" value="1"/>
</dbReference>
<organism evidence="12 13">
    <name type="scientific">Lupinus angustifolius</name>
    <name type="common">Narrow-leaved blue lupine</name>
    <dbReference type="NCBI Taxonomy" id="3871"/>
    <lineage>
        <taxon>Eukaryota</taxon>
        <taxon>Viridiplantae</taxon>
        <taxon>Streptophyta</taxon>
        <taxon>Embryophyta</taxon>
        <taxon>Tracheophyta</taxon>
        <taxon>Spermatophyta</taxon>
        <taxon>Magnoliopsida</taxon>
        <taxon>eudicotyledons</taxon>
        <taxon>Gunneridae</taxon>
        <taxon>Pentapetalae</taxon>
        <taxon>rosids</taxon>
        <taxon>fabids</taxon>
        <taxon>Fabales</taxon>
        <taxon>Fabaceae</taxon>
        <taxon>Papilionoideae</taxon>
        <taxon>50 kb inversion clade</taxon>
        <taxon>genistoids sensu lato</taxon>
        <taxon>core genistoids</taxon>
        <taxon>Genisteae</taxon>
        <taxon>Lupinus</taxon>
    </lineage>
</organism>
<evidence type="ECO:0000256" key="6">
    <source>
        <dbReference type="ARBA" id="ARBA00022712"/>
    </source>
</evidence>
<dbReference type="GO" id="GO:0052381">
    <property type="term" value="F:tRNA dimethylallyltransferase activity"/>
    <property type="evidence" value="ECO:0007669"/>
    <property type="project" value="UniProtKB-EC"/>
</dbReference>
<evidence type="ECO:0000256" key="10">
    <source>
        <dbReference type="ARBA" id="ARBA00049563"/>
    </source>
</evidence>
<dbReference type="OrthoDB" id="775260at2759"/>
<dbReference type="STRING" id="3871.A0A4P1RJ85"/>
<name>A0A4P1RJ85_LUPAN</name>
<dbReference type="AlphaFoldDB" id="A0A4P1RJ85"/>
<dbReference type="InterPro" id="IPR039657">
    <property type="entry name" value="Dimethylallyltransferase"/>
</dbReference>
<sequence length="457" mass="51871">MIISNGVCSFRTCLRLPEIPLLRSSPPLSSFSHLRRRFLATAVNAATRNKEKVIVISGPTGSGKSRLALELAKRLNGEIVSADSVQVYRGLDVGSAKPSATERKEVPHHLIDILHPSEDYSVGQFFEDARHATRCILDNGRVPIVVGGTGLYLRWFIYGKPDVPKASPEIISEAYLELAELQRNEDWDAAVQLVVKAGDPKAQFLKLNDWYRLRRSLEVIKSSGSPPSAFRVPYDSFREKDDCSAADVSESSEVNTYGDAMEETKSADLEYEFMCFFLSNQRVDLYRAIDYRCEDMLLGRDGILSEAQWLLNMGLLPNCNSATRAIGYRQGMEYLLRCREQGGQSSVGEFHKFLSEFRKASRNFAKRQLTWFRNESIYQWLDASKPLETVLNFIHDAYRDQSGSIVVPENLRMARDISNGREAFLLKSYHTQNRHFLNRDDCSPILDWISESQKLKA</sequence>
<dbReference type="KEGG" id="lang:109348115"/>
<keyword evidence="5" id="KW-0819">tRNA processing</keyword>
<evidence type="ECO:0000256" key="4">
    <source>
        <dbReference type="ARBA" id="ARBA00022679"/>
    </source>
</evidence>
<keyword evidence="13" id="KW-1185">Reference proteome</keyword>
<reference evidence="12 13" key="1">
    <citation type="journal article" date="2017" name="Plant Biotechnol. J.">
        <title>A comprehensive draft genome sequence for lupin (Lupinus angustifolius), an emerging health food: insights into plant-microbe interactions and legume evolution.</title>
        <authorList>
            <person name="Hane J.K."/>
            <person name="Ming Y."/>
            <person name="Kamphuis L.G."/>
            <person name="Nelson M.N."/>
            <person name="Garg G."/>
            <person name="Atkins C.A."/>
            <person name="Bayer P.E."/>
            <person name="Bravo A."/>
            <person name="Bringans S."/>
            <person name="Cannon S."/>
            <person name="Edwards D."/>
            <person name="Foley R."/>
            <person name="Gao L.L."/>
            <person name="Harrison M.J."/>
            <person name="Huang W."/>
            <person name="Hurgobin B."/>
            <person name="Li S."/>
            <person name="Liu C.W."/>
            <person name="McGrath A."/>
            <person name="Morahan G."/>
            <person name="Murray J."/>
            <person name="Weller J."/>
            <person name="Jian J."/>
            <person name="Singh K.B."/>
        </authorList>
    </citation>
    <scope>NUCLEOTIDE SEQUENCE [LARGE SCALE GENOMIC DNA]</scope>
    <source>
        <strain evidence="13">cv. Tanjil</strain>
        <tissue evidence="12">Whole plant</tissue>
    </source>
</reference>
<dbReference type="PANTHER" id="PTHR11088:SF60">
    <property type="entry name" value="TRNA DIMETHYLALLYLTRANSFERASE"/>
    <property type="match status" value="1"/>
</dbReference>
<keyword evidence="4 11" id="KW-0808">Transferase</keyword>
<dbReference type="Gramene" id="OIW11572">
    <property type="protein sequence ID" value="OIW11572"/>
    <property type="gene ID" value="TanjilG_26938"/>
</dbReference>
<dbReference type="Gene3D" id="3.40.50.300">
    <property type="entry name" value="P-loop containing nucleotide triphosphate hydrolases"/>
    <property type="match status" value="1"/>
</dbReference>
<evidence type="ECO:0000256" key="3">
    <source>
        <dbReference type="ARBA" id="ARBA00012665"/>
    </source>
</evidence>
<evidence type="ECO:0000256" key="11">
    <source>
        <dbReference type="RuleBase" id="RU003785"/>
    </source>
</evidence>
<keyword evidence="9" id="KW-0460">Magnesium</keyword>
<dbReference type="PANTHER" id="PTHR11088">
    <property type="entry name" value="TRNA DIMETHYLALLYLTRANSFERASE"/>
    <property type="match status" value="1"/>
</dbReference>
<protein>
    <recommendedName>
        <fullName evidence="3">tRNA dimethylallyltransferase</fullName>
        <ecNumber evidence="3">2.5.1.75</ecNumber>
    </recommendedName>
</protein>
<dbReference type="SUPFAM" id="SSF52540">
    <property type="entry name" value="P-loop containing nucleoside triphosphate hydrolases"/>
    <property type="match status" value="2"/>
</dbReference>
<evidence type="ECO:0000256" key="8">
    <source>
        <dbReference type="ARBA" id="ARBA00022840"/>
    </source>
</evidence>
<evidence type="ECO:0000256" key="5">
    <source>
        <dbReference type="ARBA" id="ARBA00022694"/>
    </source>
</evidence>
<dbReference type="GO" id="GO:0009691">
    <property type="term" value="P:cytokinin biosynthetic process"/>
    <property type="evidence" value="ECO:0007669"/>
    <property type="project" value="UniProtKB-KW"/>
</dbReference>
<evidence type="ECO:0000313" key="12">
    <source>
        <dbReference type="EMBL" id="OIW11572.1"/>
    </source>
</evidence>
<evidence type="ECO:0000313" key="13">
    <source>
        <dbReference type="Proteomes" id="UP000188354"/>
    </source>
</evidence>
<dbReference type="GO" id="GO:0005524">
    <property type="term" value="F:ATP binding"/>
    <property type="evidence" value="ECO:0007669"/>
    <property type="project" value="UniProtKB-KW"/>
</dbReference>
<gene>
    <name evidence="12" type="ORF">TanjilG_26938</name>
</gene>
<accession>A0A4P1RJ85</accession>
<comment type="cofactor">
    <cofactor evidence="1">
        <name>Mg(2+)</name>
        <dbReference type="ChEBI" id="CHEBI:18420"/>
    </cofactor>
</comment>
<evidence type="ECO:0000256" key="9">
    <source>
        <dbReference type="ARBA" id="ARBA00022842"/>
    </source>
</evidence>
<dbReference type="InterPro" id="IPR018022">
    <property type="entry name" value="IPT"/>
</dbReference>
<dbReference type="InterPro" id="IPR027417">
    <property type="entry name" value="P-loop_NTPase"/>
</dbReference>
<proteinExistence type="inferred from homology"/>
<dbReference type="Pfam" id="PF01715">
    <property type="entry name" value="IPPT"/>
    <property type="match status" value="1"/>
</dbReference>
<dbReference type="HAMAP" id="MF_00185">
    <property type="entry name" value="IPP_trans"/>
    <property type="match status" value="1"/>
</dbReference>
<evidence type="ECO:0000256" key="2">
    <source>
        <dbReference type="ARBA" id="ARBA00005842"/>
    </source>
</evidence>
<comment type="similarity">
    <text evidence="2 11">Belongs to the IPP transferase family.</text>
</comment>